<dbReference type="Pfam" id="PF13563">
    <property type="entry name" value="2_5_RNA_ligase2"/>
    <property type="match status" value="1"/>
</dbReference>
<reference evidence="1 2" key="1">
    <citation type="submission" date="2016-10" db="EMBL/GenBank/DDBJ databases">
        <authorList>
            <person name="de Groot N.N."/>
        </authorList>
    </citation>
    <scope>NUCLEOTIDE SEQUENCE [LARGE SCALE GENOMIC DNA]</scope>
    <source>
        <strain evidence="1 2">DSM 44468</strain>
    </source>
</reference>
<dbReference type="RefSeq" id="WP_091512734.1">
    <property type="nucleotide sequence ID" value="NZ_CBDQZW010000006.1"/>
</dbReference>
<dbReference type="STRING" id="115433.SAMN05421835_11910"/>
<evidence type="ECO:0000313" key="1">
    <source>
        <dbReference type="EMBL" id="SFK35769.1"/>
    </source>
</evidence>
<sequence length="187" mass="20644">MPVPTAAWLARATRSALIVPVPETERLVSTHRRRLADAHPSSVPAHVTVLYPFVHPSRIDAATLDVLAATLGAMTAFDCAFTEVRWFDDDVVWLQPKPDEHFRALTAAVCKRFPAHLPYAGEHPDTVPHLTVADGRSGDTAGKRRIATDIVADLPVHARIDRVRLVAGEDEHGPWRTITEFRLSGRV</sequence>
<dbReference type="EMBL" id="FORP01000019">
    <property type="protein sequence ID" value="SFK35769.1"/>
    <property type="molecule type" value="Genomic_DNA"/>
</dbReference>
<dbReference type="GO" id="GO:0016874">
    <property type="term" value="F:ligase activity"/>
    <property type="evidence" value="ECO:0007669"/>
    <property type="project" value="UniProtKB-KW"/>
</dbReference>
<accession>A0A1I3YWM5</accession>
<dbReference type="AlphaFoldDB" id="A0A1I3YWM5"/>
<keyword evidence="1" id="KW-0436">Ligase</keyword>
<evidence type="ECO:0000313" key="2">
    <source>
        <dbReference type="Proteomes" id="UP000199025"/>
    </source>
</evidence>
<dbReference type="Proteomes" id="UP000199025">
    <property type="component" value="Unassembled WGS sequence"/>
</dbReference>
<proteinExistence type="predicted"/>
<dbReference type="SUPFAM" id="SSF55144">
    <property type="entry name" value="LigT-like"/>
    <property type="match status" value="1"/>
</dbReference>
<dbReference type="OrthoDB" id="2082235at2"/>
<keyword evidence="2" id="KW-1185">Reference proteome</keyword>
<organism evidence="1 2">
    <name type="scientific">Amycolatopsis sacchari</name>
    <dbReference type="NCBI Taxonomy" id="115433"/>
    <lineage>
        <taxon>Bacteria</taxon>
        <taxon>Bacillati</taxon>
        <taxon>Actinomycetota</taxon>
        <taxon>Actinomycetes</taxon>
        <taxon>Pseudonocardiales</taxon>
        <taxon>Pseudonocardiaceae</taxon>
        <taxon>Amycolatopsis</taxon>
    </lineage>
</organism>
<dbReference type="Gene3D" id="3.90.1140.10">
    <property type="entry name" value="Cyclic phosphodiesterase"/>
    <property type="match status" value="1"/>
</dbReference>
<dbReference type="InterPro" id="IPR009097">
    <property type="entry name" value="Cyclic_Pdiesterase"/>
</dbReference>
<gene>
    <name evidence="1" type="ORF">SAMN05421835_11910</name>
</gene>
<name>A0A1I3YWM5_9PSEU</name>
<protein>
    <submittedName>
        <fullName evidence="1">2'-5' RNA ligase</fullName>
    </submittedName>
</protein>